<dbReference type="PANTHER" id="PTHR39203:SF1">
    <property type="entry name" value="CYTOPLASMIC PROTEIN"/>
    <property type="match status" value="1"/>
</dbReference>
<dbReference type="Proteomes" id="UP000305451">
    <property type="component" value="Unassembled WGS sequence"/>
</dbReference>
<accession>A0A4S2H8N0</accession>
<proteinExistence type="predicted"/>
<dbReference type="InterPro" id="IPR009326">
    <property type="entry name" value="DUF984"/>
</dbReference>
<dbReference type="SMART" id="SM01022">
    <property type="entry name" value="ASCH"/>
    <property type="match status" value="1"/>
</dbReference>
<dbReference type="RefSeq" id="WP_135945328.1">
    <property type="nucleotide sequence ID" value="NZ_BMEI01000003.1"/>
</dbReference>
<dbReference type="Pfam" id="PF04266">
    <property type="entry name" value="ASCH"/>
    <property type="match status" value="1"/>
</dbReference>
<dbReference type="PANTHER" id="PTHR39203">
    <property type="entry name" value="CYTOPLASMIC PROTEIN-RELATED"/>
    <property type="match status" value="1"/>
</dbReference>
<evidence type="ECO:0000313" key="3">
    <source>
        <dbReference type="Proteomes" id="UP000305451"/>
    </source>
</evidence>
<sequence length="159" mass="18334">MTSELMGKDRAFWNRFQTATGNTALPRGVDRFGDTPEMNDELLALVLSRTKQATATLARWFETDPHGLPKPGDLWLITDGRGHPAGVIRTLQVDVMPIRQVDAQFAWDEGEGDRSYDYWITEHRKYWQREAEREGFEYSDDLGVACERFELVWAPDQPE</sequence>
<dbReference type="EMBL" id="SRXV01000003">
    <property type="protein sequence ID" value="TGY92194.1"/>
    <property type="molecule type" value="Genomic_DNA"/>
</dbReference>
<dbReference type="Gene3D" id="3.10.400.10">
    <property type="entry name" value="Sulfate adenylyltransferase"/>
    <property type="match status" value="1"/>
</dbReference>
<comment type="caution">
    <text evidence="2">The sequence shown here is derived from an EMBL/GenBank/DDBJ whole genome shotgun (WGS) entry which is preliminary data.</text>
</comment>
<protein>
    <submittedName>
        <fullName evidence="2">ASCH domain-containing protein</fullName>
    </submittedName>
</protein>
<dbReference type="OrthoDB" id="9807542at2"/>
<dbReference type="CDD" id="cd06553">
    <property type="entry name" value="ASCH_Ef3133_like"/>
    <property type="match status" value="1"/>
</dbReference>
<gene>
    <name evidence="2" type="ORF">E5162_11085</name>
</gene>
<dbReference type="PIRSF" id="PIRSF021320">
    <property type="entry name" value="DUF984"/>
    <property type="match status" value="1"/>
</dbReference>
<evidence type="ECO:0000313" key="2">
    <source>
        <dbReference type="EMBL" id="TGY92194.1"/>
    </source>
</evidence>
<dbReference type="SUPFAM" id="SSF88697">
    <property type="entry name" value="PUA domain-like"/>
    <property type="match status" value="1"/>
</dbReference>
<dbReference type="InterPro" id="IPR015947">
    <property type="entry name" value="PUA-like_sf"/>
</dbReference>
<organism evidence="2 3">
    <name type="scientific">Marinicauda pacifica</name>
    <dbReference type="NCBI Taxonomy" id="1133559"/>
    <lineage>
        <taxon>Bacteria</taxon>
        <taxon>Pseudomonadati</taxon>
        <taxon>Pseudomonadota</taxon>
        <taxon>Alphaproteobacteria</taxon>
        <taxon>Maricaulales</taxon>
        <taxon>Maricaulaceae</taxon>
        <taxon>Marinicauda</taxon>
    </lineage>
</organism>
<feature type="domain" description="ASCH" evidence="1">
    <location>
        <begin position="30"/>
        <end position="153"/>
    </location>
</feature>
<dbReference type="InterPro" id="IPR007374">
    <property type="entry name" value="ASCH_domain"/>
</dbReference>
<reference evidence="2 3" key="1">
    <citation type="journal article" date="2013" name="Int. J. Syst. Evol. Microbiol.">
        <title>Marinicauda pacifica gen. nov., sp. nov., a prosthecate alphaproteobacterium of the family Hyphomonadaceae isolated from deep seawater.</title>
        <authorList>
            <person name="Zhang X.Y."/>
            <person name="Li G.W."/>
            <person name="Wang C.S."/>
            <person name="Zhang Y.J."/>
            <person name="Xu X.W."/>
            <person name="Li H."/>
            <person name="Liu A."/>
            <person name="Liu C."/>
            <person name="Xie B.B."/>
            <person name="Qin Q.L."/>
            <person name="Xu Z."/>
            <person name="Chen X.L."/>
            <person name="Zhou B.C."/>
            <person name="Zhang Y.Z."/>
        </authorList>
    </citation>
    <scope>NUCLEOTIDE SEQUENCE [LARGE SCALE GENOMIC DNA]</scope>
    <source>
        <strain evidence="2 3">P-1 km-3</strain>
    </source>
</reference>
<name>A0A4S2H8N0_9PROT</name>
<dbReference type="AlphaFoldDB" id="A0A4S2H8N0"/>
<evidence type="ECO:0000259" key="1">
    <source>
        <dbReference type="SMART" id="SM01022"/>
    </source>
</evidence>
<keyword evidence="3" id="KW-1185">Reference proteome</keyword>